<dbReference type="InterPro" id="IPR043128">
    <property type="entry name" value="Rev_trsase/Diguanyl_cyclase"/>
</dbReference>
<dbReference type="InterPro" id="IPR000160">
    <property type="entry name" value="GGDEF_dom"/>
</dbReference>
<dbReference type="SUPFAM" id="SSF55073">
    <property type="entry name" value="Nucleotide cyclase"/>
    <property type="match status" value="1"/>
</dbReference>
<dbReference type="Gene3D" id="3.30.70.270">
    <property type="match status" value="1"/>
</dbReference>
<evidence type="ECO:0000313" key="3">
    <source>
        <dbReference type="Proteomes" id="UP000031656"/>
    </source>
</evidence>
<gene>
    <name evidence="2" type="ORF">GLS_c19480</name>
</gene>
<proteinExistence type="predicted"/>
<dbReference type="HOGENOM" id="CLU_579728_0_0_5"/>
<name>A0A067Z6P0_GLUOY</name>
<dbReference type="Gene3D" id="3.30.450.20">
    <property type="entry name" value="PAS domain"/>
    <property type="match status" value="1"/>
</dbReference>
<dbReference type="PROSITE" id="PS50887">
    <property type="entry name" value="GGDEF"/>
    <property type="match status" value="1"/>
</dbReference>
<dbReference type="Pfam" id="PF00990">
    <property type="entry name" value="GGDEF"/>
    <property type="match status" value="1"/>
</dbReference>
<accession>A0A067Z6P0</accession>
<dbReference type="SMART" id="SM00267">
    <property type="entry name" value="GGDEF"/>
    <property type="match status" value="1"/>
</dbReference>
<evidence type="ECO:0000313" key="2">
    <source>
        <dbReference type="EMBL" id="AHK71822.1"/>
    </source>
</evidence>
<dbReference type="InterPro" id="IPR029787">
    <property type="entry name" value="Nucleotide_cyclase"/>
</dbReference>
<dbReference type="SUPFAM" id="SSF55785">
    <property type="entry name" value="PYP-like sensor domain (PAS domain)"/>
    <property type="match status" value="1"/>
</dbReference>
<sequence>MSPLPDLRSLFSQFMNNPSPDRTPQDLRNMLASTLESRERWRSLLYQAVDLVFETDSRGRIILISPETWLGQPTTPLIGRPFSALCDTVNVLQTHTGTPVQITTPQGEPLTVILSSCPFQDSEGRITGTRGTLKAVSQTLPGIPAAIAAPAESDSAPQPDTAHVTGGHSDTAGITILAAITTALRKAIVPRLASAAAMDALLAPLATEGALLDTAAPKSFLFTSSTLPADIQSVLSTPAPQAGTELFRTGSSHVMIRRENIRSLRQLCLVLWRSEPWSAQDRQLCETVCSLLAGFWELDSIHRRILTDSDYDIASNLLNWNGLKAEMERRSRRLDQEAMAATLIIARVPGLTELSKTRGFEAGEEALRQCVALLRKAIRPTDAIGRISNNTFGLWMDGGDRFAAAERAERMTAHGIPILIDPPVHLPLQLGLVSREANADETPESLLERGIQALQEGVAENRKWRFSHEAP</sequence>
<evidence type="ECO:0000259" key="1">
    <source>
        <dbReference type="PROSITE" id="PS50887"/>
    </source>
</evidence>
<organism evidence="2 3">
    <name type="scientific">Gluconobacter oxydans DSM 3504</name>
    <dbReference type="NCBI Taxonomy" id="1288313"/>
    <lineage>
        <taxon>Bacteria</taxon>
        <taxon>Pseudomonadati</taxon>
        <taxon>Pseudomonadota</taxon>
        <taxon>Alphaproteobacteria</taxon>
        <taxon>Acetobacterales</taxon>
        <taxon>Acetobacteraceae</taxon>
        <taxon>Gluconobacter</taxon>
    </lineage>
</organism>
<dbReference type="EMBL" id="CP004373">
    <property type="protein sequence ID" value="AHK71822.1"/>
    <property type="molecule type" value="Genomic_DNA"/>
</dbReference>
<reference evidence="2 3" key="1">
    <citation type="journal article" date="2015" name="Appl. Microbiol. Biotechnol.">
        <title>The consequence of an additional NADH dehydrogenase paralog on the growth of Gluconobacter oxydans DSM3504.</title>
        <authorList>
            <person name="Kostner D."/>
            <person name="Luchterhand B."/>
            <person name="Junker A."/>
            <person name="Volland S."/>
            <person name="Daniel R."/>
            <person name="Buchs J."/>
            <person name="Liebl W."/>
            <person name="Ehrenreich A."/>
        </authorList>
    </citation>
    <scope>NUCLEOTIDE SEQUENCE [LARGE SCALE GENOMIC DNA]</scope>
    <source>
        <strain evidence="2">DSM 3504</strain>
    </source>
</reference>
<feature type="domain" description="GGDEF" evidence="1">
    <location>
        <begin position="339"/>
        <end position="470"/>
    </location>
</feature>
<dbReference type="InterPro" id="IPR035965">
    <property type="entry name" value="PAS-like_dom_sf"/>
</dbReference>
<dbReference type="KEGG" id="goy:GLS_c19480"/>
<dbReference type="AlphaFoldDB" id="A0A067Z6P0"/>
<protein>
    <recommendedName>
        <fullName evidence="1">GGDEF domain-containing protein</fullName>
    </recommendedName>
</protein>
<dbReference type="Proteomes" id="UP000031656">
    <property type="component" value="Chromosome"/>
</dbReference>